<dbReference type="AlphaFoldDB" id="A0A3R6F2R9"/>
<dbReference type="Proteomes" id="UP000284660">
    <property type="component" value="Unassembled WGS sequence"/>
</dbReference>
<evidence type="ECO:0000313" key="1">
    <source>
        <dbReference type="EMBL" id="RHD74053.1"/>
    </source>
</evidence>
<evidence type="ECO:0000313" key="2">
    <source>
        <dbReference type="Proteomes" id="UP000284660"/>
    </source>
</evidence>
<name>A0A3R6F2R9_PARDI</name>
<proteinExistence type="predicted"/>
<sequence length="173" mass="20243">MDGIVENIDWLITLFTFIGGIYMYVNHTRRLNNQQKKLNAQQEQLNDQQTKLNEYQLQKSKEEELERKQALIEAYVFKTTDRRGNSAWRMKIYNKGKAKALNINFESESLKMDNSINLLIADNMLPIPSLLPQGSVEFAVILCIGHKLSHRFKFTWDDESGTDRLQEQDVIFQ</sequence>
<reference evidence="1 2" key="1">
    <citation type="submission" date="2018-08" db="EMBL/GenBank/DDBJ databases">
        <title>A genome reference for cultivated species of the human gut microbiota.</title>
        <authorList>
            <person name="Zou Y."/>
            <person name="Xue W."/>
            <person name="Luo G."/>
        </authorList>
    </citation>
    <scope>NUCLEOTIDE SEQUENCE [LARGE SCALE GENOMIC DNA]</scope>
    <source>
        <strain evidence="1 2">AM30-4</strain>
    </source>
</reference>
<dbReference type="RefSeq" id="WP_008780405.1">
    <property type="nucleotide sequence ID" value="NZ_CP103148.1"/>
</dbReference>
<organism evidence="1 2">
    <name type="scientific">Parabacteroides distasonis</name>
    <dbReference type="NCBI Taxonomy" id="823"/>
    <lineage>
        <taxon>Bacteria</taxon>
        <taxon>Pseudomonadati</taxon>
        <taxon>Bacteroidota</taxon>
        <taxon>Bacteroidia</taxon>
        <taxon>Bacteroidales</taxon>
        <taxon>Tannerellaceae</taxon>
        <taxon>Parabacteroides</taxon>
    </lineage>
</organism>
<dbReference type="EMBL" id="QSJN01000007">
    <property type="protein sequence ID" value="RHD74053.1"/>
    <property type="molecule type" value="Genomic_DNA"/>
</dbReference>
<comment type="caution">
    <text evidence="1">The sequence shown here is derived from an EMBL/GenBank/DDBJ whole genome shotgun (WGS) entry which is preliminary data.</text>
</comment>
<accession>A0A3R6F2R9</accession>
<gene>
    <name evidence="1" type="ORF">DW782_13080</name>
</gene>
<protein>
    <submittedName>
        <fullName evidence="1">Uncharacterized protein</fullName>
    </submittedName>
</protein>